<feature type="transmembrane region" description="Helical" evidence="8">
    <location>
        <begin position="57"/>
        <end position="86"/>
    </location>
</feature>
<dbReference type="Pfam" id="PF04093">
    <property type="entry name" value="MreD"/>
    <property type="match status" value="1"/>
</dbReference>
<keyword evidence="5" id="KW-0133">Cell shape</keyword>
<comment type="subcellular location">
    <subcellularLocation>
        <location evidence="1">Cell membrane</location>
        <topology evidence="1">Multi-pass membrane protein</topology>
    </subcellularLocation>
</comment>
<feature type="transmembrane region" description="Helical" evidence="8">
    <location>
        <begin position="131"/>
        <end position="154"/>
    </location>
</feature>
<dbReference type="Proteomes" id="UP000530514">
    <property type="component" value="Unassembled WGS sequence"/>
</dbReference>
<evidence type="ECO:0000256" key="5">
    <source>
        <dbReference type="ARBA" id="ARBA00022960"/>
    </source>
</evidence>
<protein>
    <submittedName>
        <fullName evidence="9">Rod shape-determining protein MreD</fullName>
    </submittedName>
</protein>
<dbReference type="GO" id="GO:0008360">
    <property type="term" value="P:regulation of cell shape"/>
    <property type="evidence" value="ECO:0007669"/>
    <property type="project" value="UniProtKB-KW"/>
</dbReference>
<sequence>MKKLFAGFLFLLFILEGSVFQWLLPQAWGSTFIVIPQLVVSGMIAISLYLPRRYVLLLSFFFGLLHDVVYGPALGISAITLPLVAYGTYRMAAHVPPFQWVAGVLTAWGQLIYLILIYGWDRLFDFTDVPVVLAMWNYIIPSTLFNVIIGYPIFKVIHLIYQKKRNRSIIFDTILR</sequence>
<evidence type="ECO:0000256" key="3">
    <source>
        <dbReference type="ARBA" id="ARBA00022475"/>
    </source>
</evidence>
<feature type="transmembrane region" description="Helical" evidence="8">
    <location>
        <begin position="98"/>
        <end position="119"/>
    </location>
</feature>
<dbReference type="OrthoDB" id="2678464at2"/>
<dbReference type="RefSeq" id="WP_052153863.1">
    <property type="nucleotide sequence ID" value="NZ_JACEIP010000001.1"/>
</dbReference>
<evidence type="ECO:0000256" key="8">
    <source>
        <dbReference type="SAM" id="Phobius"/>
    </source>
</evidence>
<dbReference type="InterPro" id="IPR007227">
    <property type="entry name" value="Cell_shape_determining_MreD"/>
</dbReference>
<keyword evidence="10" id="KW-1185">Reference proteome</keyword>
<evidence type="ECO:0000256" key="6">
    <source>
        <dbReference type="ARBA" id="ARBA00022989"/>
    </source>
</evidence>
<keyword evidence="7 8" id="KW-0472">Membrane</keyword>
<name>A0A7W1X7C2_9BACL</name>
<comment type="caution">
    <text evidence="9">The sequence shown here is derived from an EMBL/GenBank/DDBJ whole genome shotgun (WGS) entry which is preliminary data.</text>
</comment>
<feature type="transmembrane region" description="Helical" evidence="8">
    <location>
        <begin position="31"/>
        <end position="50"/>
    </location>
</feature>
<evidence type="ECO:0000256" key="4">
    <source>
        <dbReference type="ARBA" id="ARBA00022692"/>
    </source>
</evidence>
<keyword evidence="3" id="KW-1003">Cell membrane</keyword>
<reference evidence="9 10" key="1">
    <citation type="submission" date="2020-07" db="EMBL/GenBank/DDBJ databases">
        <authorList>
            <person name="Feng H."/>
        </authorList>
    </citation>
    <scope>NUCLEOTIDE SEQUENCE [LARGE SCALE GENOMIC DNA]</scope>
    <source>
        <strain evidence="10">s-11</strain>
    </source>
</reference>
<dbReference type="EMBL" id="JACEIP010000001">
    <property type="protein sequence ID" value="MBA4541388.1"/>
    <property type="molecule type" value="Genomic_DNA"/>
</dbReference>
<dbReference type="AlphaFoldDB" id="A0A7W1X7C2"/>
<comment type="similarity">
    <text evidence="2">Belongs to the MreD family.</text>
</comment>
<keyword evidence="6 8" id="KW-1133">Transmembrane helix</keyword>
<keyword evidence="4 8" id="KW-0812">Transmembrane</keyword>
<gene>
    <name evidence="9" type="primary">mreD</name>
    <name evidence="9" type="ORF">H1164_00480</name>
</gene>
<evidence type="ECO:0000256" key="2">
    <source>
        <dbReference type="ARBA" id="ARBA00007776"/>
    </source>
</evidence>
<accession>A0A7W1X7C2</accession>
<organism evidence="9 10">
    <name type="scientific">Thermoactinomyces daqus</name>
    <dbReference type="NCBI Taxonomy" id="1329516"/>
    <lineage>
        <taxon>Bacteria</taxon>
        <taxon>Bacillati</taxon>
        <taxon>Bacillota</taxon>
        <taxon>Bacilli</taxon>
        <taxon>Bacillales</taxon>
        <taxon>Thermoactinomycetaceae</taxon>
        <taxon>Thermoactinomyces</taxon>
    </lineage>
</organism>
<evidence type="ECO:0000313" key="9">
    <source>
        <dbReference type="EMBL" id="MBA4541388.1"/>
    </source>
</evidence>
<evidence type="ECO:0000256" key="7">
    <source>
        <dbReference type="ARBA" id="ARBA00023136"/>
    </source>
</evidence>
<dbReference type="GO" id="GO:0005886">
    <property type="term" value="C:plasma membrane"/>
    <property type="evidence" value="ECO:0007669"/>
    <property type="project" value="UniProtKB-SubCell"/>
</dbReference>
<evidence type="ECO:0000313" key="10">
    <source>
        <dbReference type="Proteomes" id="UP000530514"/>
    </source>
</evidence>
<evidence type="ECO:0000256" key="1">
    <source>
        <dbReference type="ARBA" id="ARBA00004651"/>
    </source>
</evidence>
<proteinExistence type="inferred from homology"/>